<organism evidence="2 3">
    <name type="scientific">Crepidotus variabilis</name>
    <dbReference type="NCBI Taxonomy" id="179855"/>
    <lineage>
        <taxon>Eukaryota</taxon>
        <taxon>Fungi</taxon>
        <taxon>Dikarya</taxon>
        <taxon>Basidiomycota</taxon>
        <taxon>Agaricomycotina</taxon>
        <taxon>Agaricomycetes</taxon>
        <taxon>Agaricomycetidae</taxon>
        <taxon>Agaricales</taxon>
        <taxon>Agaricineae</taxon>
        <taxon>Crepidotaceae</taxon>
        <taxon>Crepidotus</taxon>
    </lineage>
</organism>
<keyword evidence="3" id="KW-1185">Reference proteome</keyword>
<evidence type="ECO:0000313" key="3">
    <source>
        <dbReference type="Proteomes" id="UP000807306"/>
    </source>
</evidence>
<keyword evidence="1" id="KW-0812">Transmembrane</keyword>
<sequence>MLTTVVPLGADLHRVGSKFLIDLSSSYTSTDSCESKVPEQSENKALAFFSLSLIFVNYLYFRNTKKLMAQEFVKRL</sequence>
<name>A0A9P6EBT4_9AGAR</name>
<proteinExistence type="predicted"/>
<reference evidence="2" key="1">
    <citation type="submission" date="2020-11" db="EMBL/GenBank/DDBJ databases">
        <authorList>
            <consortium name="DOE Joint Genome Institute"/>
            <person name="Ahrendt S."/>
            <person name="Riley R."/>
            <person name="Andreopoulos W."/>
            <person name="Labutti K."/>
            <person name="Pangilinan J."/>
            <person name="Ruiz-Duenas F.J."/>
            <person name="Barrasa J.M."/>
            <person name="Sanchez-Garcia M."/>
            <person name="Camarero S."/>
            <person name="Miyauchi S."/>
            <person name="Serrano A."/>
            <person name="Linde D."/>
            <person name="Babiker R."/>
            <person name="Drula E."/>
            <person name="Ayuso-Fernandez I."/>
            <person name="Pacheco R."/>
            <person name="Padilla G."/>
            <person name="Ferreira P."/>
            <person name="Barriuso J."/>
            <person name="Kellner H."/>
            <person name="Castanera R."/>
            <person name="Alfaro M."/>
            <person name="Ramirez L."/>
            <person name="Pisabarro A.G."/>
            <person name="Kuo A."/>
            <person name="Tritt A."/>
            <person name="Lipzen A."/>
            <person name="He G."/>
            <person name="Yan M."/>
            <person name="Ng V."/>
            <person name="Cullen D."/>
            <person name="Martin F."/>
            <person name="Rosso M.-N."/>
            <person name="Henrissat B."/>
            <person name="Hibbett D."/>
            <person name="Martinez A.T."/>
            <person name="Grigoriev I.V."/>
        </authorList>
    </citation>
    <scope>NUCLEOTIDE SEQUENCE</scope>
    <source>
        <strain evidence="2">CBS 506.95</strain>
    </source>
</reference>
<protein>
    <submittedName>
        <fullName evidence="2">Uncharacterized protein</fullName>
    </submittedName>
</protein>
<feature type="transmembrane region" description="Helical" evidence="1">
    <location>
        <begin position="45"/>
        <end position="61"/>
    </location>
</feature>
<evidence type="ECO:0000256" key="1">
    <source>
        <dbReference type="SAM" id="Phobius"/>
    </source>
</evidence>
<dbReference type="Proteomes" id="UP000807306">
    <property type="component" value="Unassembled WGS sequence"/>
</dbReference>
<keyword evidence="1" id="KW-1133">Transmembrane helix</keyword>
<gene>
    <name evidence="2" type="ORF">CPB83DRAFT_858217</name>
</gene>
<dbReference type="AlphaFoldDB" id="A0A9P6EBT4"/>
<accession>A0A9P6EBT4</accession>
<evidence type="ECO:0000313" key="2">
    <source>
        <dbReference type="EMBL" id="KAF9526192.1"/>
    </source>
</evidence>
<keyword evidence="1" id="KW-0472">Membrane</keyword>
<comment type="caution">
    <text evidence="2">The sequence shown here is derived from an EMBL/GenBank/DDBJ whole genome shotgun (WGS) entry which is preliminary data.</text>
</comment>
<dbReference type="EMBL" id="MU157874">
    <property type="protein sequence ID" value="KAF9526192.1"/>
    <property type="molecule type" value="Genomic_DNA"/>
</dbReference>